<dbReference type="PANTHER" id="PTHR43155">
    <property type="entry name" value="CYCLIC DI-GMP PHOSPHODIESTERASE PA4108-RELATED"/>
    <property type="match status" value="1"/>
</dbReference>
<dbReference type="InterPro" id="IPR003607">
    <property type="entry name" value="HD/PDEase_dom"/>
</dbReference>
<dbReference type="Gene3D" id="1.10.3210.10">
    <property type="entry name" value="Hypothetical protein af1432"/>
    <property type="match status" value="1"/>
</dbReference>
<evidence type="ECO:0000313" key="2">
    <source>
        <dbReference type="EMBL" id="SCM72469.1"/>
    </source>
</evidence>
<feature type="domain" description="HD-GYP" evidence="1">
    <location>
        <begin position="118"/>
        <end position="314"/>
    </location>
</feature>
<dbReference type="AlphaFoldDB" id="A0A212L551"/>
<proteinExistence type="predicted"/>
<dbReference type="SUPFAM" id="SSF109604">
    <property type="entry name" value="HD-domain/PDEase-like"/>
    <property type="match status" value="1"/>
</dbReference>
<dbReference type="SMART" id="SM00471">
    <property type="entry name" value="HDc"/>
    <property type="match status" value="1"/>
</dbReference>
<keyword evidence="2" id="KW-0378">Hydrolase</keyword>
<dbReference type="PROSITE" id="PS51832">
    <property type="entry name" value="HD_GYP"/>
    <property type="match status" value="1"/>
</dbReference>
<sequence length="381" mass="42169">MYTVDPGVSWLEYPMLYMQEGFLTTQSAISDIARQGYTEICHDPNRFRQYHDLDAGLSTVNIPWPSQSVSAAPLGEEIPRARAVYADAFEHIRELMQDTQGKPVNMAASRPCVEAVIQSLNRNRDALIALTKLKKSDKDTHTHSVNVAIIAIAYAQYLGLPQDKLHLVGLSGLFHDYGKIFIPKVVLNAPRKLTPAERTVMQAHVELGHAHLAREKDANHEILQGVLQHHEKYDGTGYPNRLKGNTISIYGLILSLSDHYDALSSQRVYKDPMPANVALAVMYKMRNQVWAPGYVERFIKMLGIYPTGTPVQLSNGERGVVCHTNPDFPALPTVIVALGPGGISVRPYLRDLSEEPGLEIERSLAGADAARMDIGLLLSQA</sequence>
<dbReference type="PANTHER" id="PTHR43155:SF2">
    <property type="entry name" value="CYCLIC DI-GMP PHOSPHODIESTERASE PA4108"/>
    <property type="match status" value="1"/>
</dbReference>
<dbReference type="CDD" id="cd00077">
    <property type="entry name" value="HDc"/>
    <property type="match status" value="1"/>
</dbReference>
<protein>
    <submittedName>
        <fullName evidence="2">Metal dependent phosphohydrolase</fullName>
    </submittedName>
</protein>
<dbReference type="InterPro" id="IPR037522">
    <property type="entry name" value="HD_GYP_dom"/>
</dbReference>
<name>A0A212L551_9BACT</name>
<dbReference type="Pfam" id="PF11871">
    <property type="entry name" value="DUF3391"/>
    <property type="match status" value="1"/>
</dbReference>
<dbReference type="EMBL" id="FMJC01000002">
    <property type="protein sequence ID" value="SCM72469.1"/>
    <property type="molecule type" value="Genomic_DNA"/>
</dbReference>
<reference evidence="2" key="1">
    <citation type="submission" date="2016-08" db="EMBL/GenBank/DDBJ databases">
        <authorList>
            <person name="Seilhamer J.J."/>
        </authorList>
    </citation>
    <scope>NUCLEOTIDE SEQUENCE</scope>
    <source>
        <strain evidence="2">86-1</strain>
    </source>
</reference>
<dbReference type="GO" id="GO:0016787">
    <property type="term" value="F:hydrolase activity"/>
    <property type="evidence" value="ECO:0007669"/>
    <property type="project" value="UniProtKB-KW"/>
</dbReference>
<dbReference type="Pfam" id="PF13487">
    <property type="entry name" value="HD_5"/>
    <property type="match status" value="1"/>
</dbReference>
<gene>
    <name evidence="2" type="ORF">KL86DES1_20635</name>
</gene>
<organism evidence="2">
    <name type="scientific">uncultured Desulfovibrio sp</name>
    <dbReference type="NCBI Taxonomy" id="167968"/>
    <lineage>
        <taxon>Bacteria</taxon>
        <taxon>Pseudomonadati</taxon>
        <taxon>Thermodesulfobacteriota</taxon>
        <taxon>Desulfovibrionia</taxon>
        <taxon>Desulfovibrionales</taxon>
        <taxon>Desulfovibrionaceae</taxon>
        <taxon>Desulfovibrio</taxon>
        <taxon>environmental samples</taxon>
    </lineage>
</organism>
<dbReference type="InterPro" id="IPR021812">
    <property type="entry name" value="DUF3391"/>
</dbReference>
<evidence type="ECO:0000259" key="1">
    <source>
        <dbReference type="PROSITE" id="PS51832"/>
    </source>
</evidence>
<accession>A0A212L551</accession>